<keyword evidence="2" id="KW-1185">Reference proteome</keyword>
<dbReference type="STRING" id="880070.Cycma_0012"/>
<gene>
    <name evidence="1" type="ordered locus">Cycma_0012</name>
</gene>
<dbReference type="KEGG" id="cmr:Cycma_0012"/>
<accession>G0IZ18</accession>
<reference evidence="2" key="1">
    <citation type="submission" date="2011-07" db="EMBL/GenBank/DDBJ databases">
        <title>The complete genome of Cyclobacterium marinum DSM 745.</title>
        <authorList>
            <person name="Lucas S."/>
            <person name="Han J."/>
            <person name="Lapidus A."/>
            <person name="Bruce D."/>
            <person name="Goodwin L."/>
            <person name="Pitluck S."/>
            <person name="Peters L."/>
            <person name="Kyrpides N."/>
            <person name="Mavromatis K."/>
            <person name="Ivanova N."/>
            <person name="Ovchinnikova G."/>
            <person name="Chertkov O."/>
            <person name="Detter J.C."/>
            <person name="Tapia R."/>
            <person name="Han C."/>
            <person name="Land M."/>
            <person name="Hauser L."/>
            <person name="Markowitz V."/>
            <person name="Cheng J.-F."/>
            <person name="Hugenholtz P."/>
            <person name="Woyke T."/>
            <person name="Wu D."/>
            <person name="Tindall B."/>
            <person name="Schuetze A."/>
            <person name="Brambilla E."/>
            <person name="Klenk H.-P."/>
            <person name="Eisen J.A."/>
        </authorList>
    </citation>
    <scope>NUCLEOTIDE SEQUENCE [LARGE SCALE GENOMIC DNA]</scope>
    <source>
        <strain evidence="2">ATCC 25205 / DSM 745 / LMG 13164 / NCIMB 1802</strain>
    </source>
</reference>
<sequence>MNLILPNYLFLLLESFYFWKGFVNNNVLTLLKIDLSLFLLRNNLNFCLKLINTYFSLVIAGRKLVEIIKCWIDFIFLNSHLEKMYGGFCFFGARLFNRQTFVNLK</sequence>
<dbReference type="Proteomes" id="UP000001635">
    <property type="component" value="Chromosome"/>
</dbReference>
<protein>
    <submittedName>
        <fullName evidence="1">Uncharacterized protein</fullName>
    </submittedName>
</protein>
<dbReference type="AlphaFoldDB" id="G0IZ18"/>
<dbReference type="HOGENOM" id="CLU_2232136_0_0_10"/>
<proteinExistence type="predicted"/>
<name>G0IZ18_CYCMS</name>
<organism evidence="1 2">
    <name type="scientific">Cyclobacterium marinum (strain ATCC 25205 / DSM 745 / LMG 13164 / NCIMB 1802)</name>
    <name type="common">Flectobacillus marinus</name>
    <dbReference type="NCBI Taxonomy" id="880070"/>
    <lineage>
        <taxon>Bacteria</taxon>
        <taxon>Pseudomonadati</taxon>
        <taxon>Bacteroidota</taxon>
        <taxon>Cytophagia</taxon>
        <taxon>Cytophagales</taxon>
        <taxon>Cyclobacteriaceae</taxon>
        <taxon>Cyclobacterium</taxon>
    </lineage>
</organism>
<dbReference type="EMBL" id="CP002955">
    <property type="protein sequence ID" value="AEL23797.1"/>
    <property type="molecule type" value="Genomic_DNA"/>
</dbReference>
<evidence type="ECO:0000313" key="2">
    <source>
        <dbReference type="Proteomes" id="UP000001635"/>
    </source>
</evidence>
<evidence type="ECO:0000313" key="1">
    <source>
        <dbReference type="EMBL" id="AEL23797.1"/>
    </source>
</evidence>